<dbReference type="Proteomes" id="UP000023152">
    <property type="component" value="Unassembled WGS sequence"/>
</dbReference>
<evidence type="ECO:0000256" key="1">
    <source>
        <dbReference type="SAM" id="Phobius"/>
    </source>
</evidence>
<keyword evidence="1" id="KW-0472">Membrane</keyword>
<dbReference type="EMBL" id="ASPP01036958">
    <property type="protein sequence ID" value="ETO01983.1"/>
    <property type="molecule type" value="Genomic_DNA"/>
</dbReference>
<accession>X6LJ70</accession>
<reference evidence="2 3" key="1">
    <citation type="journal article" date="2013" name="Curr. Biol.">
        <title>The Genome of the Foraminiferan Reticulomyxa filosa.</title>
        <authorList>
            <person name="Glockner G."/>
            <person name="Hulsmann N."/>
            <person name="Schleicher M."/>
            <person name="Noegel A.A."/>
            <person name="Eichinger L."/>
            <person name="Gallinger C."/>
            <person name="Pawlowski J."/>
            <person name="Sierra R."/>
            <person name="Euteneuer U."/>
            <person name="Pillet L."/>
            <person name="Moustafa A."/>
            <person name="Platzer M."/>
            <person name="Groth M."/>
            <person name="Szafranski K."/>
            <person name="Schliwa M."/>
        </authorList>
    </citation>
    <scope>NUCLEOTIDE SEQUENCE [LARGE SCALE GENOMIC DNA]</scope>
</reference>
<feature type="transmembrane region" description="Helical" evidence="1">
    <location>
        <begin position="6"/>
        <end position="22"/>
    </location>
</feature>
<sequence>MLKDVSKYLFGLLILILLNIVMKHGSSNAWLLLWEYRRICKFDDNKTYSIFEDINRRNRETLRIIYVSSWFVCLFFFKFDIKLYITFFNNKKRCCKNSSIERDIIYVICMYNDNHTQFCIFIVSVDLFIQKKIKKIIIIVGDPGTSKTLSIQILKNNLTEPNHIEFQKKLAKENINISIKPLHIVTFQCTQDSKPFGIEKRWKQ</sequence>
<organism evidence="2 3">
    <name type="scientific">Reticulomyxa filosa</name>
    <dbReference type="NCBI Taxonomy" id="46433"/>
    <lineage>
        <taxon>Eukaryota</taxon>
        <taxon>Sar</taxon>
        <taxon>Rhizaria</taxon>
        <taxon>Retaria</taxon>
        <taxon>Foraminifera</taxon>
        <taxon>Monothalamids</taxon>
        <taxon>Reticulomyxidae</taxon>
        <taxon>Reticulomyxa</taxon>
    </lineage>
</organism>
<keyword evidence="3" id="KW-1185">Reference proteome</keyword>
<evidence type="ECO:0000313" key="3">
    <source>
        <dbReference type="Proteomes" id="UP000023152"/>
    </source>
</evidence>
<keyword evidence="1" id="KW-0812">Transmembrane</keyword>
<keyword evidence="1" id="KW-1133">Transmembrane helix</keyword>
<proteinExistence type="predicted"/>
<comment type="caution">
    <text evidence="2">The sequence shown here is derived from an EMBL/GenBank/DDBJ whole genome shotgun (WGS) entry which is preliminary data.</text>
</comment>
<protein>
    <submittedName>
        <fullName evidence="2">Uncharacterized protein</fullName>
    </submittedName>
</protein>
<name>X6LJ70_RETFI</name>
<feature type="transmembrane region" description="Helical" evidence="1">
    <location>
        <begin position="64"/>
        <end position="85"/>
    </location>
</feature>
<gene>
    <name evidence="2" type="ORF">RFI_35456</name>
</gene>
<feature type="non-terminal residue" evidence="2">
    <location>
        <position position="204"/>
    </location>
</feature>
<evidence type="ECO:0000313" key="2">
    <source>
        <dbReference type="EMBL" id="ETO01983.1"/>
    </source>
</evidence>
<dbReference type="AlphaFoldDB" id="X6LJ70"/>